<dbReference type="GO" id="GO:0005737">
    <property type="term" value="C:cytoplasm"/>
    <property type="evidence" value="ECO:0007669"/>
    <property type="project" value="UniProtKB-SubCell"/>
</dbReference>
<keyword evidence="13" id="KW-1185">Reference proteome</keyword>
<keyword evidence="8" id="KW-0143">Chaperone</keyword>
<dbReference type="GO" id="GO:0005694">
    <property type="term" value="C:chromosome"/>
    <property type="evidence" value="ECO:0007669"/>
    <property type="project" value="UniProtKB-SubCell"/>
</dbReference>
<feature type="domain" description="Daxx histone-binding" evidence="11">
    <location>
        <begin position="448"/>
        <end position="531"/>
    </location>
</feature>
<evidence type="ECO:0000313" key="12">
    <source>
        <dbReference type="EMBL" id="CAH0589216.1"/>
    </source>
</evidence>
<evidence type="ECO:0000256" key="10">
    <source>
        <dbReference type="SAM" id="MobiDB-lite"/>
    </source>
</evidence>
<comment type="subcellular location">
    <subcellularLocation>
        <location evidence="2">Chromosome</location>
    </subcellularLocation>
    <subcellularLocation>
        <location evidence="3">Cytoplasm</location>
    </subcellularLocation>
    <subcellularLocation>
        <location evidence="1">Nucleus</location>
    </subcellularLocation>
</comment>
<evidence type="ECO:0000256" key="8">
    <source>
        <dbReference type="ARBA" id="ARBA00023186"/>
    </source>
</evidence>
<keyword evidence="5" id="KW-0963">Cytoplasm</keyword>
<protein>
    <recommendedName>
        <fullName evidence="11">Daxx histone-binding domain-containing protein</fullName>
    </recommendedName>
</protein>
<keyword evidence="9" id="KW-0539">Nucleus</keyword>
<feature type="region of interest" description="Disordered" evidence="10">
    <location>
        <begin position="28"/>
        <end position="52"/>
    </location>
</feature>
<dbReference type="InterPro" id="IPR046426">
    <property type="entry name" value="DAXX_histone-bd_sf"/>
</dbReference>
<keyword evidence="4" id="KW-0158">Chromosome</keyword>
<feature type="compositionally biased region" description="Polar residues" evidence="10">
    <location>
        <begin position="295"/>
        <end position="304"/>
    </location>
</feature>
<sequence>MNEDAVIIDDDADTVQSTKTPPAMALKIETIDLNDESTSEDESEDDDNNKEVMATDIDPDIAIISEDIQTRVEEISFINMLKANNLVDKIIKLCLNMEQAAGMTRVINKTLLPLYKDASQELKSSSPFRNLLKQTLKRLKKDPNHKFLHLKTLCERMKSRNVRKVPFVTLATNLNDRRSGYDFVIEDVRSISNNYHIDNAHEVNININTYDQRTASSQKEKEIPRLRNKRVSRQTTKMKLTEGNTVSKRRKKMQTTDHADVIDLDNSDTDSCSSHETPSNNNKRKSNKENKTQEIETNSQKNILEGKNQNLISAIHDDELLTPTSNLEAASEKDHSVEIAQLEEKMKYCKEMIARLEETEVLDDCKPSPYVQCDIYKCKLIECYKRIAKLKGCSTDIAKRREIRIHVTEGGIPGPAKLLEKILNDSIDQTGTVEFPDFWDVKQCVVQYNKTAGCGWSRQEVERRATKLFRQCGETLRKNRRKREYQDMLGWAPATELLEDPAENDPQLQAILFENKVIAQAKEREILTKYVRMESENDVNSKPTEFELHQTSSDSESEDNDDMGTLQSTNDTTVDNSQSSITNTGNPEIMNYDYEDILDRHLSNENKAVDNAPKACIPNVHVTSDSDALTNIKKNQKILSYAIIMLRPNDATKQTILRDESPQEGVNLASDTTVALSNGILSNSTAPVSADSSLVQPGDSGVLKTEEIKSEIECKEENRFPRIIFTDDEETEIKSEDYGLVKPEPVDVQSRLDELGSSYVSTVFDVEDPFLSVEISSESSDDEL</sequence>
<evidence type="ECO:0000256" key="7">
    <source>
        <dbReference type="ARBA" id="ARBA00023054"/>
    </source>
</evidence>
<name>A0A9P0BQS0_CHRIL</name>
<dbReference type="Proteomes" id="UP001154114">
    <property type="component" value="Chromosome 17"/>
</dbReference>
<dbReference type="Pfam" id="PF20920">
    <property type="entry name" value="DAXX_hist_bd"/>
    <property type="match status" value="1"/>
</dbReference>
<dbReference type="Gene3D" id="1.10.8.810">
    <property type="entry name" value="Daxx helical bundle domain"/>
    <property type="match status" value="1"/>
</dbReference>
<feature type="region of interest" description="Disordered" evidence="10">
    <location>
        <begin position="213"/>
        <end position="304"/>
    </location>
</feature>
<keyword evidence="7" id="KW-0175">Coiled coil</keyword>
<proteinExistence type="predicted"/>
<evidence type="ECO:0000256" key="6">
    <source>
        <dbReference type="ARBA" id="ARBA00022703"/>
    </source>
</evidence>
<feature type="compositionally biased region" description="Polar residues" evidence="10">
    <location>
        <begin position="565"/>
        <end position="586"/>
    </location>
</feature>
<reference evidence="12" key="1">
    <citation type="submission" date="2021-12" db="EMBL/GenBank/DDBJ databases">
        <authorList>
            <person name="King R."/>
        </authorList>
    </citation>
    <scope>NUCLEOTIDE SEQUENCE</scope>
</reference>
<feature type="compositionally biased region" description="Polar residues" evidence="10">
    <location>
        <begin position="269"/>
        <end position="278"/>
    </location>
</feature>
<keyword evidence="6" id="KW-0053">Apoptosis</keyword>
<feature type="compositionally biased region" description="Polar residues" evidence="10">
    <location>
        <begin position="233"/>
        <end position="246"/>
    </location>
</feature>
<feature type="compositionally biased region" description="Acidic residues" evidence="10">
    <location>
        <begin position="32"/>
        <end position="48"/>
    </location>
</feature>
<dbReference type="InterPro" id="IPR046378">
    <property type="entry name" value="DAXX_histone-bd"/>
</dbReference>
<evidence type="ECO:0000313" key="13">
    <source>
        <dbReference type="Proteomes" id="UP001154114"/>
    </source>
</evidence>
<evidence type="ECO:0000256" key="1">
    <source>
        <dbReference type="ARBA" id="ARBA00004123"/>
    </source>
</evidence>
<dbReference type="GO" id="GO:0006915">
    <property type="term" value="P:apoptotic process"/>
    <property type="evidence" value="ECO:0007669"/>
    <property type="project" value="UniProtKB-KW"/>
</dbReference>
<dbReference type="OrthoDB" id="7492809at2759"/>
<dbReference type="EMBL" id="LR824020">
    <property type="protein sequence ID" value="CAH0589216.1"/>
    <property type="molecule type" value="Genomic_DNA"/>
</dbReference>
<evidence type="ECO:0000259" key="11">
    <source>
        <dbReference type="Pfam" id="PF20920"/>
    </source>
</evidence>
<evidence type="ECO:0000256" key="5">
    <source>
        <dbReference type="ARBA" id="ARBA00022490"/>
    </source>
</evidence>
<accession>A0A9P0BQS0</accession>
<dbReference type="GO" id="GO:0005634">
    <property type="term" value="C:nucleus"/>
    <property type="evidence" value="ECO:0007669"/>
    <property type="project" value="UniProtKB-SubCell"/>
</dbReference>
<dbReference type="Gene3D" id="1.20.58.2170">
    <property type="match status" value="1"/>
</dbReference>
<dbReference type="AlphaFoldDB" id="A0A9P0BQS0"/>
<evidence type="ECO:0000256" key="9">
    <source>
        <dbReference type="ARBA" id="ARBA00023242"/>
    </source>
</evidence>
<organism evidence="12 13">
    <name type="scientific">Chrysodeixis includens</name>
    <name type="common">Soybean looper</name>
    <name type="synonym">Pseudoplusia includens</name>
    <dbReference type="NCBI Taxonomy" id="689277"/>
    <lineage>
        <taxon>Eukaryota</taxon>
        <taxon>Metazoa</taxon>
        <taxon>Ecdysozoa</taxon>
        <taxon>Arthropoda</taxon>
        <taxon>Hexapoda</taxon>
        <taxon>Insecta</taxon>
        <taxon>Pterygota</taxon>
        <taxon>Neoptera</taxon>
        <taxon>Endopterygota</taxon>
        <taxon>Lepidoptera</taxon>
        <taxon>Glossata</taxon>
        <taxon>Ditrysia</taxon>
        <taxon>Noctuoidea</taxon>
        <taxon>Noctuidae</taxon>
        <taxon>Plusiinae</taxon>
        <taxon>Chrysodeixis</taxon>
    </lineage>
</organism>
<dbReference type="GO" id="GO:0006355">
    <property type="term" value="P:regulation of DNA-templated transcription"/>
    <property type="evidence" value="ECO:0007669"/>
    <property type="project" value="UniProtKB-ARBA"/>
</dbReference>
<dbReference type="InterPro" id="IPR038298">
    <property type="entry name" value="Daxx_N_sf"/>
</dbReference>
<dbReference type="GO" id="GO:0042393">
    <property type="term" value="F:histone binding"/>
    <property type="evidence" value="ECO:0007669"/>
    <property type="project" value="InterPro"/>
</dbReference>
<gene>
    <name evidence="12" type="ORF">CINC_LOCUS4405</name>
</gene>
<evidence type="ECO:0000256" key="3">
    <source>
        <dbReference type="ARBA" id="ARBA00004496"/>
    </source>
</evidence>
<feature type="region of interest" description="Disordered" evidence="10">
    <location>
        <begin position="536"/>
        <end position="588"/>
    </location>
</feature>
<evidence type="ECO:0000256" key="4">
    <source>
        <dbReference type="ARBA" id="ARBA00022454"/>
    </source>
</evidence>
<evidence type="ECO:0000256" key="2">
    <source>
        <dbReference type="ARBA" id="ARBA00004286"/>
    </source>
</evidence>